<dbReference type="InterPro" id="IPR005144">
    <property type="entry name" value="ATP-cone_dom"/>
</dbReference>
<dbReference type="PANTHER" id="PTHR21075:SF0">
    <property type="entry name" value="ANAEROBIC RIBONUCLEOSIDE-TRIPHOSPHATE REDUCTASE"/>
    <property type="match status" value="1"/>
</dbReference>
<dbReference type="NCBIfam" id="NF006126">
    <property type="entry name" value="PRK08270.1"/>
    <property type="match status" value="1"/>
</dbReference>
<dbReference type="Pfam" id="PF13597">
    <property type="entry name" value="NRDD"/>
    <property type="match status" value="1"/>
</dbReference>
<evidence type="ECO:0000256" key="2">
    <source>
        <dbReference type="ARBA" id="ARBA00022840"/>
    </source>
</evidence>
<protein>
    <recommendedName>
        <fullName evidence="4">ATP-cone domain-containing protein</fullName>
    </recommendedName>
</protein>
<dbReference type="CDD" id="cd01675">
    <property type="entry name" value="RNR_III"/>
    <property type="match status" value="1"/>
</dbReference>
<proteinExistence type="predicted"/>
<dbReference type="GO" id="GO:0008998">
    <property type="term" value="F:ribonucleoside-triphosphate reductase (thioredoxin) activity"/>
    <property type="evidence" value="ECO:0007669"/>
    <property type="project" value="InterPro"/>
</dbReference>
<keyword evidence="1 3" id="KW-0547">Nucleotide-binding</keyword>
<evidence type="ECO:0000313" key="6">
    <source>
        <dbReference type="Proteomes" id="UP000017938"/>
    </source>
</evidence>
<dbReference type="PROSITE" id="PS51161">
    <property type="entry name" value="ATP_CONE"/>
    <property type="match status" value="1"/>
</dbReference>
<dbReference type="EMBL" id="CBFW010000297">
    <property type="protein sequence ID" value="CDC75445.1"/>
    <property type="molecule type" value="Genomic_DNA"/>
</dbReference>
<gene>
    <name evidence="5" type="ORF">BN580_01840</name>
</gene>
<evidence type="ECO:0000256" key="3">
    <source>
        <dbReference type="PROSITE-ProRule" id="PRU00492"/>
    </source>
</evidence>
<dbReference type="GO" id="GO:0009265">
    <property type="term" value="P:2'-deoxyribonucleotide biosynthetic process"/>
    <property type="evidence" value="ECO:0007669"/>
    <property type="project" value="TreeGrafter"/>
</dbReference>
<dbReference type="InterPro" id="IPR036249">
    <property type="entry name" value="Thioredoxin-like_sf"/>
</dbReference>
<feature type="domain" description="ATP-cone" evidence="4">
    <location>
        <begin position="2"/>
        <end position="95"/>
    </location>
</feature>
<dbReference type="InterPro" id="IPR012833">
    <property type="entry name" value="NrdD"/>
</dbReference>
<dbReference type="SUPFAM" id="SSF52833">
    <property type="entry name" value="Thioredoxin-like"/>
    <property type="match status" value="1"/>
</dbReference>
<comment type="caution">
    <text evidence="5">The sequence shown here is derived from an EMBL/GenBank/DDBJ whole genome shotgun (WGS) entry which is preliminary data.</text>
</comment>
<reference evidence="5" key="1">
    <citation type="submission" date="2012-11" db="EMBL/GenBank/DDBJ databases">
        <title>Dependencies among metagenomic species, viruses, plasmids and units of genetic variation.</title>
        <authorList>
            <person name="Nielsen H.B."/>
            <person name="Almeida M."/>
            <person name="Juncker A.S."/>
            <person name="Rasmussen S."/>
            <person name="Li J."/>
            <person name="Sunagawa S."/>
            <person name="Plichta D."/>
            <person name="Gautier L."/>
            <person name="Le Chatelier E."/>
            <person name="Peletier E."/>
            <person name="Bonde I."/>
            <person name="Nielsen T."/>
            <person name="Manichanh C."/>
            <person name="Arumugam M."/>
            <person name="Batto J."/>
            <person name="Santos M.B.Q.D."/>
            <person name="Blom N."/>
            <person name="Borruel N."/>
            <person name="Burgdorf K.S."/>
            <person name="Boumezbeur F."/>
            <person name="Casellas F."/>
            <person name="Dore J."/>
            <person name="Guarner F."/>
            <person name="Hansen T."/>
            <person name="Hildebrand F."/>
            <person name="Kaas R.S."/>
            <person name="Kennedy S."/>
            <person name="Kristiansen K."/>
            <person name="Kultima J.R."/>
            <person name="Leonard P."/>
            <person name="Levenez F."/>
            <person name="Lund O."/>
            <person name="Moumen B."/>
            <person name="Le Paslier D."/>
            <person name="Pons N."/>
            <person name="Pedersen O."/>
            <person name="Prifti E."/>
            <person name="Qin J."/>
            <person name="Raes J."/>
            <person name="Tap J."/>
            <person name="Tims S."/>
            <person name="Ussery D.W."/>
            <person name="Yamada T."/>
            <person name="MetaHit consortium"/>
            <person name="Renault P."/>
            <person name="Sicheritz-Ponten T."/>
            <person name="Bork P."/>
            <person name="Wang J."/>
            <person name="Brunak S."/>
            <person name="Ehrlich S.D."/>
        </authorList>
    </citation>
    <scope>NUCLEOTIDE SEQUENCE [LARGE SCALE GENOMIC DNA]</scope>
</reference>
<dbReference type="Gene3D" id="3.20.70.20">
    <property type="match status" value="1"/>
</dbReference>
<dbReference type="InterPro" id="IPR002109">
    <property type="entry name" value="Glutaredoxin"/>
</dbReference>
<accession>R6TTF1</accession>
<name>R6TTF1_9BACT</name>
<keyword evidence="2 3" id="KW-0067">ATP-binding</keyword>
<organism evidence="5 6">
    <name type="scientific">Candidatus Colimorpha enterica</name>
    <dbReference type="NCBI Taxonomy" id="3083063"/>
    <lineage>
        <taxon>Bacteria</taxon>
        <taxon>Pseudomonadati</taxon>
        <taxon>Bacteroidota</taxon>
        <taxon>Bacteroidia</taxon>
        <taxon>Bacteroidales</taxon>
        <taxon>Candidatus Colimorpha</taxon>
    </lineage>
</organism>
<dbReference type="GO" id="GO:0004748">
    <property type="term" value="F:ribonucleoside-diphosphate reductase activity, thioredoxin disulfide as acceptor"/>
    <property type="evidence" value="ECO:0007669"/>
    <property type="project" value="TreeGrafter"/>
</dbReference>
<dbReference type="GO" id="GO:0005524">
    <property type="term" value="F:ATP binding"/>
    <property type="evidence" value="ECO:0007669"/>
    <property type="project" value="UniProtKB-UniRule"/>
</dbReference>
<dbReference type="PANTHER" id="PTHR21075">
    <property type="entry name" value="ANAEROBIC RIBONUCLEOSIDE-TRIPHOSPHATE REDUCTASE"/>
    <property type="match status" value="1"/>
</dbReference>
<sequence>MYNVKKRNGKIVKFELVKIAEAIKLAFEAQEKQYNQDIIDFLALKVTADFEPKIKDGLIAVEDIQDSVENVLVQSGYSDVAKAYILYRRQHEKIRNMKNTILDYKEIVNDYLGNNDWRVKENATVTYSVGGLILSNSGAITANYWLSEVYDDEIANAHRNADIHIHDLSMLTGYCAGWSLKQLIKEGLGGVPGKITSAPASHLATLCNQMVNFLGIMQNEWAGAQAFSSFDTYLAPFVKVDNLTYDQVKKSLESFIFGVNTPSRWGTQAPFSNITLDWVVPADLAEQKAIVGGKELDFTYKDCKREMDMINKAFIEIMIEGDANGRGFQYPIPTYSITRDFDWSDTENNRLLFEMTSKYGTPYFSNYVNSDMEPSDVRSMCCRLRLDLRELRKKSGGFFGSGESTGSVGVVTINLPRIAYLSADEGEFFNRLNRMMDISARSLKVKRTVITRLLNEGLYPYTRRYLGTFANHFSTIGLVGMNEVGLNAKWLGKDLTHRETQEFAKKVLNHMRERLSDYQEKYGDLYNLEATPAESTAYRLAKHDVKRYPDIKTAAVKEGDTPYYTNSSHLPVWYTDDIFSALDIQDELQTLYTSGTVFHAFLGEKLPDWRAAASIVRKIAENYRLPYYTLSPTYSVCRRHGYISGEHFNCPECGETTEVYSRITGYYRPVQNFNVGKAQEYRDRKEYNIGTSVLDPAKHPAAGCCGETMEQASLGDAPDYDDKYYLFATKTCPNCKVAAAMLEKAGIPYEKLYVDENEARAKELGLKQAPTLVIVNGDTNIKFAGVPAIRKYLDSTAK</sequence>
<dbReference type="Gene3D" id="3.40.30.10">
    <property type="entry name" value="Glutaredoxin"/>
    <property type="match status" value="1"/>
</dbReference>
<dbReference type="Proteomes" id="UP000017938">
    <property type="component" value="Unassembled WGS sequence"/>
</dbReference>
<dbReference type="Pfam" id="PF03477">
    <property type="entry name" value="ATP-cone"/>
    <property type="match status" value="1"/>
</dbReference>
<evidence type="ECO:0000313" key="5">
    <source>
        <dbReference type="EMBL" id="CDC75445.1"/>
    </source>
</evidence>
<dbReference type="NCBIfam" id="TIGR02487">
    <property type="entry name" value="NrdD"/>
    <property type="match status" value="1"/>
</dbReference>
<dbReference type="Pfam" id="PF00462">
    <property type="entry name" value="Glutaredoxin"/>
    <property type="match status" value="1"/>
</dbReference>
<dbReference type="AlphaFoldDB" id="R6TTF1"/>
<dbReference type="GO" id="GO:0006260">
    <property type="term" value="P:DNA replication"/>
    <property type="evidence" value="ECO:0007669"/>
    <property type="project" value="InterPro"/>
</dbReference>
<dbReference type="SUPFAM" id="SSF51998">
    <property type="entry name" value="PFL-like glycyl radical enzymes"/>
    <property type="match status" value="1"/>
</dbReference>
<evidence type="ECO:0000256" key="1">
    <source>
        <dbReference type="ARBA" id="ARBA00022741"/>
    </source>
</evidence>
<dbReference type="GO" id="GO:0031250">
    <property type="term" value="C:anaerobic ribonucleoside-triphosphate reductase complex"/>
    <property type="evidence" value="ECO:0007669"/>
    <property type="project" value="TreeGrafter"/>
</dbReference>
<dbReference type="STRING" id="1263015.BN580_01840"/>
<evidence type="ECO:0000259" key="4">
    <source>
        <dbReference type="PROSITE" id="PS51161"/>
    </source>
</evidence>